<dbReference type="Gene3D" id="2.60.120.10">
    <property type="entry name" value="Jelly Rolls"/>
    <property type="match status" value="2"/>
</dbReference>
<name>A0A0V0QHA9_PSEPJ</name>
<dbReference type="SUPFAM" id="SSF51206">
    <property type="entry name" value="cAMP-binding domain-like"/>
    <property type="match status" value="2"/>
</dbReference>
<dbReference type="InterPro" id="IPR000595">
    <property type="entry name" value="cNMP-bd_dom"/>
</dbReference>
<proteinExistence type="predicted"/>
<gene>
    <name evidence="3" type="ORF">PPERSA_03717</name>
</gene>
<feature type="region of interest" description="Disordered" evidence="1">
    <location>
        <begin position="449"/>
        <end position="488"/>
    </location>
</feature>
<sequence length="488" mass="58455">MQSQESTPLKLKRKNSEIKLPPYNTQAYYDTINQLDFLNSQEDLEFVIKNFQSQDFQQKNFPILVKAFMASNIPFFTLNRKKQLPLKITESIVYNMKYEYIPKRQVIYNEGEQSEFVYFILSGKTEFLLRNDGQQLSLPKYSPEELAQYNQLEDKFFMQKAFPNFDPVKTFKAGDYFGETEIRQDSFRMVQAITLEDCHFLKINTSVYQEFMLIHQSIKDDIKYMQLISLFKYLKEEDLELIYKIFEIENFDHNKIIYQENDFISTLYFIRLGQIEQINLPKIPKDHLSNSDRNSSQKPQKQIKIKKNLQSQNQINNNNQKKNENKNENENENKNQQTQKKQSKQRQEQIEAIKFLKETTSQSNNEQIQQIKEFQNFAEKINNNNFLNNSQNSLMQQKTKNLSCEEQQRQFIQQIIRQKYNQQKIDQLYHELTDIQDNINNKYSSKIKSQVKKNNSPEKLKQNNLEKNLPQEKQRIRKSISVQKQIKN</sequence>
<reference evidence="3 4" key="1">
    <citation type="journal article" date="2015" name="Sci. Rep.">
        <title>Genome of the facultative scuticociliatosis pathogen Pseudocohnilembus persalinus provides insight into its virulence through horizontal gene transfer.</title>
        <authorList>
            <person name="Xiong J."/>
            <person name="Wang G."/>
            <person name="Cheng J."/>
            <person name="Tian M."/>
            <person name="Pan X."/>
            <person name="Warren A."/>
            <person name="Jiang C."/>
            <person name="Yuan D."/>
            <person name="Miao W."/>
        </authorList>
    </citation>
    <scope>NUCLEOTIDE SEQUENCE [LARGE SCALE GENOMIC DNA]</scope>
    <source>
        <strain evidence="3">36N120E</strain>
    </source>
</reference>
<keyword evidence="4" id="KW-1185">Reference proteome</keyword>
<dbReference type="PANTHER" id="PTHR23011">
    <property type="entry name" value="CYCLIC NUCLEOTIDE-BINDING DOMAIN CONTAINING PROTEIN"/>
    <property type="match status" value="1"/>
</dbReference>
<evidence type="ECO:0000313" key="3">
    <source>
        <dbReference type="EMBL" id="KRX01633.1"/>
    </source>
</evidence>
<dbReference type="Proteomes" id="UP000054937">
    <property type="component" value="Unassembled WGS sequence"/>
</dbReference>
<feature type="domain" description="Cyclic nucleotide-binding" evidence="2">
    <location>
        <begin position="80"/>
        <end position="212"/>
    </location>
</feature>
<organism evidence="3 4">
    <name type="scientific">Pseudocohnilembus persalinus</name>
    <name type="common">Ciliate</name>
    <dbReference type="NCBI Taxonomy" id="266149"/>
    <lineage>
        <taxon>Eukaryota</taxon>
        <taxon>Sar</taxon>
        <taxon>Alveolata</taxon>
        <taxon>Ciliophora</taxon>
        <taxon>Intramacronucleata</taxon>
        <taxon>Oligohymenophorea</taxon>
        <taxon>Scuticociliatia</taxon>
        <taxon>Philasterida</taxon>
        <taxon>Pseudocohnilembidae</taxon>
        <taxon>Pseudocohnilembus</taxon>
    </lineage>
</organism>
<dbReference type="CDD" id="cd00038">
    <property type="entry name" value="CAP_ED"/>
    <property type="match status" value="1"/>
</dbReference>
<dbReference type="AlphaFoldDB" id="A0A0V0QHA9"/>
<feature type="compositionally biased region" description="Basic and acidic residues" evidence="1">
    <location>
        <begin position="321"/>
        <end position="333"/>
    </location>
</feature>
<evidence type="ECO:0000313" key="4">
    <source>
        <dbReference type="Proteomes" id="UP000054937"/>
    </source>
</evidence>
<feature type="domain" description="Cyclic nucleotide-binding" evidence="2">
    <location>
        <begin position="230"/>
        <end position="276"/>
    </location>
</feature>
<feature type="region of interest" description="Disordered" evidence="1">
    <location>
        <begin position="283"/>
        <end position="348"/>
    </location>
</feature>
<dbReference type="EMBL" id="LDAU01000168">
    <property type="protein sequence ID" value="KRX01633.1"/>
    <property type="molecule type" value="Genomic_DNA"/>
</dbReference>
<dbReference type="InterPro" id="IPR018490">
    <property type="entry name" value="cNMP-bd_dom_sf"/>
</dbReference>
<protein>
    <submittedName>
        <fullName evidence="3">Cyclic nucleotide-binding protein</fullName>
    </submittedName>
</protein>
<evidence type="ECO:0000256" key="1">
    <source>
        <dbReference type="SAM" id="MobiDB-lite"/>
    </source>
</evidence>
<accession>A0A0V0QHA9</accession>
<comment type="caution">
    <text evidence="3">The sequence shown here is derived from an EMBL/GenBank/DDBJ whole genome shotgun (WGS) entry which is preliminary data.</text>
</comment>
<feature type="compositionally biased region" description="Low complexity" evidence="1">
    <location>
        <begin position="308"/>
        <end position="320"/>
    </location>
</feature>
<evidence type="ECO:0000259" key="2">
    <source>
        <dbReference type="PROSITE" id="PS50042"/>
    </source>
</evidence>
<dbReference type="PANTHER" id="PTHR23011:SF28">
    <property type="entry name" value="CYCLIC NUCLEOTIDE-BINDING DOMAIN CONTAINING PROTEIN"/>
    <property type="match status" value="1"/>
</dbReference>
<dbReference type="PROSITE" id="PS50042">
    <property type="entry name" value="CNMP_BINDING_3"/>
    <property type="match status" value="2"/>
</dbReference>
<dbReference type="InParanoid" id="A0A0V0QHA9"/>
<dbReference type="InterPro" id="IPR014710">
    <property type="entry name" value="RmlC-like_jellyroll"/>
</dbReference>